<proteinExistence type="predicted"/>
<dbReference type="PANTHER" id="PTHR35368:SF1">
    <property type="entry name" value="HYDROPEROXIDE REDUCTASE"/>
    <property type="match status" value="1"/>
</dbReference>
<organism evidence="1">
    <name type="scientific">marine metagenome</name>
    <dbReference type="NCBI Taxonomy" id="408172"/>
    <lineage>
        <taxon>unclassified sequences</taxon>
        <taxon>metagenomes</taxon>
        <taxon>ecological metagenomes</taxon>
    </lineage>
</organism>
<reference evidence="1" key="1">
    <citation type="submission" date="2018-05" db="EMBL/GenBank/DDBJ databases">
        <authorList>
            <person name="Lanie J.A."/>
            <person name="Ng W.-L."/>
            <person name="Kazmierczak K.M."/>
            <person name="Andrzejewski T.M."/>
            <person name="Davidsen T.M."/>
            <person name="Wayne K.J."/>
            <person name="Tettelin H."/>
            <person name="Glass J.I."/>
            <person name="Rusch D."/>
            <person name="Podicherti R."/>
            <person name="Tsui H.-C.T."/>
            <person name="Winkler M.E."/>
        </authorList>
    </citation>
    <scope>NUCLEOTIDE SEQUENCE</scope>
</reference>
<gene>
    <name evidence="1" type="ORF">METZ01_LOCUS490859</name>
</gene>
<dbReference type="PANTHER" id="PTHR35368">
    <property type="entry name" value="HYDROPEROXIDE REDUCTASE"/>
    <property type="match status" value="1"/>
</dbReference>
<dbReference type="InterPro" id="IPR003718">
    <property type="entry name" value="OsmC/Ohr_fam"/>
</dbReference>
<dbReference type="Gene3D" id="3.30.300.20">
    <property type="match status" value="1"/>
</dbReference>
<dbReference type="EMBL" id="UINC01213298">
    <property type="protein sequence ID" value="SVE38005.1"/>
    <property type="molecule type" value="Genomic_DNA"/>
</dbReference>
<dbReference type="InterPro" id="IPR015946">
    <property type="entry name" value="KH_dom-like_a/b"/>
</dbReference>
<dbReference type="InterPro" id="IPR052924">
    <property type="entry name" value="OsmC/Ohr_hydroprdx_reductase"/>
</dbReference>
<name>A0A383D186_9ZZZZ</name>
<evidence type="ECO:0008006" key="2">
    <source>
        <dbReference type="Google" id="ProtNLM"/>
    </source>
</evidence>
<dbReference type="SUPFAM" id="SSF82784">
    <property type="entry name" value="OsmC-like"/>
    <property type="match status" value="1"/>
</dbReference>
<evidence type="ECO:0000313" key="1">
    <source>
        <dbReference type="EMBL" id="SVE38005.1"/>
    </source>
</evidence>
<dbReference type="AlphaFoldDB" id="A0A383D186"/>
<accession>A0A383D186</accession>
<dbReference type="InterPro" id="IPR036102">
    <property type="entry name" value="OsmC/Ohrsf"/>
</dbReference>
<protein>
    <recommendedName>
        <fullName evidence="2">OsmC family protein</fullName>
    </recommendedName>
</protein>
<dbReference type="Pfam" id="PF02566">
    <property type="entry name" value="OsmC"/>
    <property type="match status" value="1"/>
</dbReference>
<sequence>MHNVRVKEINSIAELCNEDPSVAQLDFNFNGNWNSQSDKVQFSGDVQFPQGELTLTADFPSFLGGEGRAPSALTYCFYGAMSCYGSTFATQAAMANVELEEMTINLKLSVDFRAALGVGDFPPMGGFSFDVKVKSNATDEEIQNVKQFTDERCPAIWAMQNPVPFTTAATKIN</sequence>